<dbReference type="Proteomes" id="UP000030747">
    <property type="component" value="Unassembled WGS sequence"/>
</dbReference>
<dbReference type="RefSeq" id="XP_013231383.1">
    <property type="nucleotide sequence ID" value="XM_013375929.1"/>
</dbReference>
<evidence type="ECO:0000313" key="2">
    <source>
        <dbReference type="Proteomes" id="UP000030747"/>
    </source>
</evidence>
<accession>U6KUN9</accession>
<dbReference type="VEuPathDB" id="ToxoDB:ETH_00035095"/>
<name>U6KUN9_EIMTE</name>
<organism evidence="1 2">
    <name type="scientific">Eimeria tenella</name>
    <name type="common">Coccidian parasite</name>
    <dbReference type="NCBI Taxonomy" id="5802"/>
    <lineage>
        <taxon>Eukaryota</taxon>
        <taxon>Sar</taxon>
        <taxon>Alveolata</taxon>
        <taxon>Apicomplexa</taxon>
        <taxon>Conoidasida</taxon>
        <taxon>Coccidia</taxon>
        <taxon>Eucoccidiorida</taxon>
        <taxon>Eimeriorina</taxon>
        <taxon>Eimeriidae</taxon>
        <taxon>Eimeria</taxon>
    </lineage>
</organism>
<gene>
    <name evidence="1" type="ORF">ETH_00035095</name>
</gene>
<reference evidence="1" key="1">
    <citation type="submission" date="2013-10" db="EMBL/GenBank/DDBJ databases">
        <title>Genomic analysis of the causative agents of coccidiosis in chickens.</title>
        <authorList>
            <person name="Reid A.J."/>
            <person name="Blake D."/>
            <person name="Billington K."/>
            <person name="Browne H."/>
            <person name="Dunn M."/>
            <person name="Hung S."/>
            <person name="Kawahara F."/>
            <person name="Miranda-Saavedra D."/>
            <person name="Mourier T."/>
            <person name="Nagra H."/>
            <person name="Otto T.D."/>
            <person name="Rawlings N."/>
            <person name="Sanchez A."/>
            <person name="Sanders M."/>
            <person name="Subramaniam C."/>
            <person name="Tay Y."/>
            <person name="Dear P."/>
            <person name="Doerig C."/>
            <person name="Gruber A."/>
            <person name="Parkinson J."/>
            <person name="Shirley M."/>
            <person name="Wan K.L."/>
            <person name="Berriman M."/>
            <person name="Tomley F."/>
            <person name="Pain A."/>
        </authorList>
    </citation>
    <scope>NUCLEOTIDE SEQUENCE [LARGE SCALE GENOMIC DNA]</scope>
    <source>
        <strain evidence="1">Houghton</strain>
    </source>
</reference>
<sequence length="144" mass="16073">MNCLFHLWPLHGRQMLESGKGTRSGENLTHLKNIKYLQVECSILRAHRHDKCLERTLPPWPTMQGKSYKAASLALLSVRSITPILRIYINIAAVKVFAQSVEEQAITQPVKGPSPPAPSGIFTAAHTPELSMSRMEELSYSSHP</sequence>
<dbReference type="AlphaFoldDB" id="U6KUN9"/>
<protein>
    <submittedName>
        <fullName evidence="1">Uncharacterized protein</fullName>
    </submittedName>
</protein>
<dbReference type="EMBL" id="HG675164">
    <property type="protein sequence ID" value="CDJ40633.1"/>
    <property type="molecule type" value="Genomic_DNA"/>
</dbReference>
<reference evidence="1" key="2">
    <citation type="submission" date="2013-10" db="EMBL/GenBank/DDBJ databases">
        <authorList>
            <person name="Aslett M."/>
        </authorList>
    </citation>
    <scope>NUCLEOTIDE SEQUENCE [LARGE SCALE GENOMIC DNA]</scope>
    <source>
        <strain evidence="1">Houghton</strain>
    </source>
</reference>
<evidence type="ECO:0000313" key="1">
    <source>
        <dbReference type="EMBL" id="CDJ40633.1"/>
    </source>
</evidence>
<dbReference type="OrthoDB" id="10313725at2759"/>
<keyword evidence="2" id="KW-1185">Reference proteome</keyword>
<proteinExistence type="predicted"/>
<dbReference type="GeneID" id="25256060"/>